<dbReference type="InParanoid" id="A0A0D2J7A3"/>
<dbReference type="SUPFAM" id="SSF51338">
    <property type="entry name" value="Composite domain of metallo-dependent hydrolases"/>
    <property type="match status" value="1"/>
</dbReference>
<dbReference type="InterPro" id="IPR006680">
    <property type="entry name" value="Amidohydro-rel"/>
</dbReference>
<evidence type="ECO:0000313" key="3">
    <source>
        <dbReference type="Proteomes" id="UP000032233"/>
    </source>
</evidence>
<dbReference type="Pfam" id="PF01979">
    <property type="entry name" value="Amidohydro_1"/>
    <property type="match status" value="1"/>
</dbReference>
<evidence type="ECO:0000313" key="2">
    <source>
        <dbReference type="EMBL" id="KIX14079.1"/>
    </source>
</evidence>
<dbReference type="STRING" id="1429043.X474_10620"/>
<dbReference type="GO" id="GO:0016810">
    <property type="term" value="F:hydrolase activity, acting on carbon-nitrogen (but not peptide) bonds"/>
    <property type="evidence" value="ECO:0007669"/>
    <property type="project" value="InterPro"/>
</dbReference>
<dbReference type="InterPro" id="IPR032466">
    <property type="entry name" value="Metal_Hydrolase"/>
</dbReference>
<proteinExistence type="predicted"/>
<dbReference type="InterPro" id="IPR051781">
    <property type="entry name" value="Metallo-dep_Hydrolase"/>
</dbReference>
<sequence>MIKAKGLVGVEPDVESPHVLIENGVIKALGKEAQACPAEEVDLSDLYLSPAALDAHVHLWLKGPPEKSLAAYQEAAVAGVRDMGRTKKAADKTYEKPQDGPLVLEARMGLGAKGEAKYWLAQEFKGADEFYKAALKQARDGADLIKVFVTGLLDFDNPGQVEHPLAVTEKEMKAAVEAAKTHGLRVSVHASGKAAVDAALNAGVGSVEHGFFMGSENLARMANEGVYWSPTLAACKVHADDPEGRHPEQIRENIGKIVKSQVDALREGEKLGVPLVLGSDAGSYGVPHGKALFMEIEAWLWAGIAAKTVFEAATKTAALAMGRADELGVIKKGALARLVGCGASPLEDPTELSRPMWRSF</sequence>
<dbReference type="PANTHER" id="PTHR43135:SF3">
    <property type="entry name" value="ALPHA-D-RIBOSE 1-METHYLPHOSPHONATE 5-TRIPHOSPHATE DIPHOSPHATASE"/>
    <property type="match status" value="1"/>
</dbReference>
<dbReference type="EMBL" id="AZAC01000012">
    <property type="protein sequence ID" value="KIX14079.1"/>
    <property type="molecule type" value="Genomic_DNA"/>
</dbReference>
<comment type="caution">
    <text evidence="2">The sequence shown here is derived from an EMBL/GenBank/DDBJ whole genome shotgun (WGS) entry which is preliminary data.</text>
</comment>
<keyword evidence="3" id="KW-1185">Reference proteome</keyword>
<dbReference type="InterPro" id="IPR011059">
    <property type="entry name" value="Metal-dep_hydrolase_composite"/>
</dbReference>
<dbReference type="Gene3D" id="3.20.20.140">
    <property type="entry name" value="Metal-dependent hydrolases"/>
    <property type="match status" value="1"/>
</dbReference>
<accession>A0A0D2J7A3</accession>
<dbReference type="PANTHER" id="PTHR43135">
    <property type="entry name" value="ALPHA-D-RIBOSE 1-METHYLPHOSPHONATE 5-TRIPHOSPHATE DIPHOSPHATASE"/>
    <property type="match status" value="1"/>
</dbReference>
<organism evidence="2 3">
    <name type="scientific">Dethiosulfatarculus sandiegensis</name>
    <dbReference type="NCBI Taxonomy" id="1429043"/>
    <lineage>
        <taxon>Bacteria</taxon>
        <taxon>Pseudomonadati</taxon>
        <taxon>Thermodesulfobacteriota</taxon>
        <taxon>Desulfarculia</taxon>
        <taxon>Desulfarculales</taxon>
        <taxon>Desulfarculaceae</taxon>
        <taxon>Dethiosulfatarculus</taxon>
    </lineage>
</organism>
<dbReference type="SUPFAM" id="SSF51556">
    <property type="entry name" value="Metallo-dependent hydrolases"/>
    <property type="match status" value="1"/>
</dbReference>
<protein>
    <recommendedName>
        <fullName evidence="1">Amidohydrolase-related domain-containing protein</fullName>
    </recommendedName>
</protein>
<evidence type="ECO:0000259" key="1">
    <source>
        <dbReference type="Pfam" id="PF01979"/>
    </source>
</evidence>
<feature type="domain" description="Amidohydrolase-related" evidence="1">
    <location>
        <begin position="48"/>
        <end position="356"/>
    </location>
</feature>
<reference evidence="2 3" key="1">
    <citation type="submission" date="2013-11" db="EMBL/GenBank/DDBJ databases">
        <title>Metagenomic analysis of a methanogenic consortium involved in long chain n-alkane degradation.</title>
        <authorList>
            <person name="Davidova I.A."/>
            <person name="Callaghan A.V."/>
            <person name="Wawrik B."/>
            <person name="Pruitt S."/>
            <person name="Marks C."/>
            <person name="Duncan K.E."/>
            <person name="Suflita J.M."/>
        </authorList>
    </citation>
    <scope>NUCLEOTIDE SEQUENCE [LARGE SCALE GENOMIC DNA]</scope>
    <source>
        <strain evidence="2 3">SPR</strain>
    </source>
</reference>
<dbReference type="Proteomes" id="UP000032233">
    <property type="component" value="Unassembled WGS sequence"/>
</dbReference>
<dbReference type="AlphaFoldDB" id="A0A0D2J7A3"/>
<name>A0A0D2J7A3_9BACT</name>
<gene>
    <name evidence="2" type="ORF">X474_10620</name>
</gene>
<dbReference type="Gene3D" id="2.30.40.10">
    <property type="entry name" value="Urease, subunit C, domain 1"/>
    <property type="match status" value="1"/>
</dbReference>